<organism evidence="9 10">
    <name type="scientific">Zingiber officinale</name>
    <name type="common">Ginger</name>
    <name type="synonym">Amomum zingiber</name>
    <dbReference type="NCBI Taxonomy" id="94328"/>
    <lineage>
        <taxon>Eukaryota</taxon>
        <taxon>Viridiplantae</taxon>
        <taxon>Streptophyta</taxon>
        <taxon>Embryophyta</taxon>
        <taxon>Tracheophyta</taxon>
        <taxon>Spermatophyta</taxon>
        <taxon>Magnoliopsida</taxon>
        <taxon>Liliopsida</taxon>
        <taxon>Zingiberales</taxon>
        <taxon>Zingiberaceae</taxon>
        <taxon>Zingiber</taxon>
    </lineage>
</organism>
<dbReference type="SUPFAM" id="SSF50891">
    <property type="entry name" value="Cyclophilin-like"/>
    <property type="match status" value="1"/>
</dbReference>
<dbReference type="Gene3D" id="2.40.100.10">
    <property type="entry name" value="Cyclophilin-like"/>
    <property type="match status" value="1"/>
</dbReference>
<evidence type="ECO:0000256" key="5">
    <source>
        <dbReference type="ARBA" id="ARBA00023235"/>
    </source>
</evidence>
<sequence>MGGPLVNLSLGLLVVVFPFFLWRSRSCSLLLLSDASLLARRFTVYSWVTISVFWFFGIFGTWLDFCPNLPFNLVRAVGFCVTKLDQSFHSLCLKAQVSKMAKKKNPIVFMDVTIDGDAVGRMLFELYADIVPRTVENFRALCTGEMGYGSVTKKPLHYKGSLFHRIIKGFMAQGGDFSRRDGTRGESIYGGNFPDENFVVDHDGPGLLSMANAGRDTNGSQFFITLKSAPHLDGKHVVFGKLILGHEVLRSIENVDVDGDRPVVPVKIVTCGELNENVTILHENDENKSMKSKKAKDNDANDSHEGRHKGRHKKPKGKRKKKKRRYYSSESDSSSDTDIQSSETDSDSDSYTLSTSDTSSSTDDRRHRRKRYSRREKYKQKQKRERRREKKRRKRERKSRHKAKRKINYFAINDTRMLDSESETKSTYASSSDDDGNHKGSARKSKKASSHIPDEEQPPLLKENDTNFHDKESVMLEKLLGEEAKLQRENVGLQNNGSTAMKFERNEDELPNLEVNTKKYRNHCMGLNRSVSKSMSISPRNESRSPSPRRSIGRSPPQMDLSRSPINEARKNSISRSPPHRGISRSPSGRKLRSSVRRTVRKSPVGDITRSKSRSPERSLQQRNPSASLEKVPIQQSPSRTSVNEKRHSISRSSGKSLQQRSPSRSPLMAVKSVSRSPIKSSSRSKSHSPVQVHSRRSISRSQGSPFHKASSKSKSRSPVQPRSRRSLNRSQGSPDRRAISPPPNRRKSLSRSISPDGSPKRIRRGRGFSQQYSYARRYRTPSPDRSPVRSHRFGGRSDRDRYSGYRTYHNRSPPRRHRSPPRGRTPPRFKENISAWGFFRYRGRRSRSRSISRSPVGYRGRARGDYIPSPALSRSPVPDNSRSRAAWDKVRSEKRKSISRSRSPSGSRSRSLSRSRSRSPDITSPKRSSKDLSRSPSTSGGKKGLVSYGDASPDFAGK</sequence>
<feature type="region of interest" description="Disordered" evidence="6">
    <location>
        <begin position="526"/>
        <end position="959"/>
    </location>
</feature>
<comment type="similarity">
    <text evidence="2">Belongs to the cyclophilin-type PPIase family.</text>
</comment>
<dbReference type="GO" id="GO:0003755">
    <property type="term" value="F:peptidyl-prolyl cis-trans isomerase activity"/>
    <property type="evidence" value="ECO:0007669"/>
    <property type="project" value="UniProtKB-KW"/>
</dbReference>
<dbReference type="PROSITE" id="PS00170">
    <property type="entry name" value="CSA_PPIASE_1"/>
    <property type="match status" value="1"/>
</dbReference>
<feature type="compositionally biased region" description="Low complexity" evidence="6">
    <location>
        <begin position="671"/>
        <end position="691"/>
    </location>
</feature>
<evidence type="ECO:0000256" key="3">
    <source>
        <dbReference type="ARBA" id="ARBA00013194"/>
    </source>
</evidence>
<feature type="compositionally biased region" description="Basic and acidic residues" evidence="6">
    <location>
        <begin position="882"/>
        <end position="892"/>
    </location>
</feature>
<dbReference type="CDD" id="cd01926">
    <property type="entry name" value="cyclophilin_ABH_like"/>
    <property type="match status" value="1"/>
</dbReference>
<feature type="compositionally biased region" description="Low complexity" evidence="6">
    <location>
        <begin position="901"/>
        <end position="911"/>
    </location>
</feature>
<feature type="compositionally biased region" description="Polar residues" evidence="6">
    <location>
        <begin position="651"/>
        <end position="665"/>
    </location>
</feature>
<reference evidence="9 10" key="1">
    <citation type="submission" date="2020-08" db="EMBL/GenBank/DDBJ databases">
        <title>Plant Genome Project.</title>
        <authorList>
            <person name="Zhang R.-G."/>
        </authorList>
    </citation>
    <scope>NUCLEOTIDE SEQUENCE [LARGE SCALE GENOMIC DNA]</scope>
    <source>
        <tissue evidence="9">Rhizome</tissue>
    </source>
</reference>
<evidence type="ECO:0000256" key="2">
    <source>
        <dbReference type="ARBA" id="ARBA00007365"/>
    </source>
</evidence>
<dbReference type="GO" id="GO:0016018">
    <property type="term" value="F:cyclosporin A binding"/>
    <property type="evidence" value="ECO:0007669"/>
    <property type="project" value="TreeGrafter"/>
</dbReference>
<feature type="domain" description="PPIase cyclophilin-type" evidence="8">
    <location>
        <begin position="109"/>
        <end position="273"/>
    </location>
</feature>
<accession>A0A8J5C097</accession>
<evidence type="ECO:0000313" key="9">
    <source>
        <dbReference type="EMBL" id="KAG6468746.1"/>
    </source>
</evidence>
<comment type="caution">
    <text evidence="9">The sequence shown here is derived from an EMBL/GenBank/DDBJ whole genome shotgun (WGS) entry which is preliminary data.</text>
</comment>
<feature type="compositionally biased region" description="Basic residues" evidence="6">
    <location>
        <begin position="306"/>
        <end position="326"/>
    </location>
</feature>
<comment type="catalytic activity">
    <reaction evidence="1">
        <text>[protein]-peptidylproline (omega=180) = [protein]-peptidylproline (omega=0)</text>
        <dbReference type="Rhea" id="RHEA:16237"/>
        <dbReference type="Rhea" id="RHEA-COMP:10747"/>
        <dbReference type="Rhea" id="RHEA-COMP:10748"/>
        <dbReference type="ChEBI" id="CHEBI:83833"/>
        <dbReference type="ChEBI" id="CHEBI:83834"/>
        <dbReference type="EC" id="5.2.1.8"/>
    </reaction>
</comment>
<dbReference type="GO" id="GO:0006457">
    <property type="term" value="P:protein folding"/>
    <property type="evidence" value="ECO:0007669"/>
    <property type="project" value="InterPro"/>
</dbReference>
<feature type="compositionally biased region" description="Low complexity" evidence="6">
    <location>
        <begin position="536"/>
        <end position="557"/>
    </location>
</feature>
<feature type="compositionally biased region" description="Polar residues" evidence="6">
    <location>
        <begin position="618"/>
        <end position="627"/>
    </location>
</feature>
<keyword evidence="7" id="KW-1133">Transmembrane helix</keyword>
<evidence type="ECO:0000256" key="6">
    <source>
        <dbReference type="SAM" id="MobiDB-lite"/>
    </source>
</evidence>
<feature type="compositionally biased region" description="Basic residues" evidence="6">
    <location>
        <begin position="809"/>
        <end position="828"/>
    </location>
</feature>
<feature type="compositionally biased region" description="Basic residues" evidence="6">
    <location>
        <begin position="366"/>
        <end position="407"/>
    </location>
</feature>
<dbReference type="FunFam" id="2.40.100.10:FF:000022">
    <property type="entry name" value="Peptidyl-prolyl cis-trans isomerase CYP95"/>
    <property type="match status" value="1"/>
</dbReference>
<keyword evidence="7" id="KW-0812">Transmembrane</keyword>
<protein>
    <recommendedName>
        <fullName evidence="3">peptidylprolyl isomerase</fullName>
        <ecNumber evidence="3">5.2.1.8</ecNumber>
    </recommendedName>
</protein>
<feature type="transmembrane region" description="Helical" evidence="7">
    <location>
        <begin position="6"/>
        <end position="22"/>
    </location>
</feature>
<dbReference type="PROSITE" id="PS50072">
    <property type="entry name" value="CSA_PPIASE_2"/>
    <property type="match status" value="1"/>
</dbReference>
<evidence type="ECO:0000256" key="7">
    <source>
        <dbReference type="SAM" id="Phobius"/>
    </source>
</evidence>
<feature type="compositionally biased region" description="Low complexity" evidence="6">
    <location>
        <begin position="328"/>
        <end position="361"/>
    </location>
</feature>
<dbReference type="InterPro" id="IPR029000">
    <property type="entry name" value="Cyclophilin-like_dom_sf"/>
</dbReference>
<dbReference type="Proteomes" id="UP000734854">
    <property type="component" value="Unassembled WGS sequence"/>
</dbReference>
<dbReference type="EMBL" id="JACMSC010000022">
    <property type="protein sequence ID" value="KAG6468746.1"/>
    <property type="molecule type" value="Genomic_DNA"/>
</dbReference>
<dbReference type="PANTHER" id="PTHR11071">
    <property type="entry name" value="PEPTIDYL-PROLYL CIS-TRANS ISOMERASE"/>
    <property type="match status" value="1"/>
</dbReference>
<name>A0A8J5C097_ZINOF</name>
<keyword evidence="5" id="KW-0413">Isomerase</keyword>
<feature type="compositionally biased region" description="Basic residues" evidence="6">
    <location>
        <begin position="578"/>
        <end position="601"/>
    </location>
</feature>
<evidence type="ECO:0000256" key="1">
    <source>
        <dbReference type="ARBA" id="ARBA00000971"/>
    </source>
</evidence>
<keyword evidence="10" id="KW-1185">Reference proteome</keyword>
<dbReference type="EC" id="5.2.1.8" evidence="3"/>
<feature type="transmembrane region" description="Helical" evidence="7">
    <location>
        <begin position="42"/>
        <end position="63"/>
    </location>
</feature>
<evidence type="ECO:0000259" key="8">
    <source>
        <dbReference type="PROSITE" id="PS50072"/>
    </source>
</evidence>
<gene>
    <name evidence="9" type="ORF">ZIOFF_073439</name>
</gene>
<dbReference type="InterPro" id="IPR002130">
    <property type="entry name" value="Cyclophilin-type_PPIase_dom"/>
</dbReference>
<feature type="region of interest" description="Disordered" evidence="6">
    <location>
        <begin position="280"/>
        <end position="467"/>
    </location>
</feature>
<dbReference type="PRINTS" id="PR00153">
    <property type="entry name" value="CSAPPISMRASE"/>
</dbReference>
<dbReference type="InterPro" id="IPR020892">
    <property type="entry name" value="Cyclophilin-type_PPIase_CS"/>
</dbReference>
<dbReference type="Pfam" id="PF00160">
    <property type="entry name" value="Pro_isomerase"/>
    <property type="match status" value="1"/>
</dbReference>
<keyword evidence="7" id="KW-0472">Membrane</keyword>
<feature type="compositionally biased region" description="Basic residues" evidence="6">
    <location>
        <begin position="440"/>
        <end position="449"/>
    </location>
</feature>
<feature type="compositionally biased region" description="Basic residues" evidence="6">
    <location>
        <begin position="842"/>
        <end position="851"/>
    </location>
</feature>
<feature type="compositionally biased region" description="Basic and acidic residues" evidence="6">
    <location>
        <begin position="282"/>
        <end position="305"/>
    </location>
</feature>
<proteinExistence type="inferred from homology"/>
<keyword evidence="4" id="KW-0697">Rotamase</keyword>
<dbReference type="AlphaFoldDB" id="A0A8J5C097"/>
<evidence type="ECO:0000256" key="4">
    <source>
        <dbReference type="ARBA" id="ARBA00023110"/>
    </source>
</evidence>
<dbReference type="PANTHER" id="PTHR11071:SF561">
    <property type="entry name" value="PEPTIDYL-PROLYL CIS-TRANS ISOMERASE D-RELATED"/>
    <property type="match status" value="1"/>
</dbReference>
<evidence type="ECO:0000313" key="10">
    <source>
        <dbReference type="Proteomes" id="UP000734854"/>
    </source>
</evidence>
<dbReference type="GO" id="GO:0005737">
    <property type="term" value="C:cytoplasm"/>
    <property type="evidence" value="ECO:0007669"/>
    <property type="project" value="TreeGrafter"/>
</dbReference>